<evidence type="ECO:0000256" key="5">
    <source>
        <dbReference type="ARBA" id="ARBA00023136"/>
    </source>
</evidence>
<keyword evidence="9" id="KW-1185">Reference proteome</keyword>
<evidence type="ECO:0000256" key="1">
    <source>
        <dbReference type="ARBA" id="ARBA00004141"/>
    </source>
</evidence>
<dbReference type="PROSITE" id="PS50850">
    <property type="entry name" value="MFS"/>
    <property type="match status" value="1"/>
</dbReference>
<protein>
    <recommendedName>
        <fullName evidence="7">Major facilitator superfamily (MFS) profile domain-containing protein</fullName>
    </recommendedName>
</protein>
<gene>
    <name evidence="8" type="ORF">N7496_010325</name>
</gene>
<dbReference type="Proteomes" id="UP001147782">
    <property type="component" value="Unassembled WGS sequence"/>
</dbReference>
<dbReference type="SUPFAM" id="SSF103473">
    <property type="entry name" value="MFS general substrate transporter"/>
    <property type="match status" value="1"/>
</dbReference>
<evidence type="ECO:0000259" key="7">
    <source>
        <dbReference type="PROSITE" id="PS50850"/>
    </source>
</evidence>
<keyword evidence="5 6" id="KW-0472">Membrane</keyword>
<feature type="transmembrane region" description="Helical" evidence="6">
    <location>
        <begin position="476"/>
        <end position="497"/>
    </location>
</feature>
<accession>A0A9W9RQM0</accession>
<keyword evidence="4 6" id="KW-1133">Transmembrane helix</keyword>
<feature type="transmembrane region" description="Helical" evidence="6">
    <location>
        <begin position="156"/>
        <end position="189"/>
    </location>
</feature>
<dbReference type="GeneID" id="81442417"/>
<feature type="transmembrane region" description="Helical" evidence="6">
    <location>
        <begin position="540"/>
        <end position="559"/>
    </location>
</feature>
<evidence type="ECO:0000256" key="4">
    <source>
        <dbReference type="ARBA" id="ARBA00022989"/>
    </source>
</evidence>
<evidence type="ECO:0000256" key="2">
    <source>
        <dbReference type="ARBA" id="ARBA00022448"/>
    </source>
</evidence>
<keyword evidence="3 6" id="KW-0812">Transmembrane</keyword>
<feature type="transmembrane region" description="Helical" evidence="6">
    <location>
        <begin position="83"/>
        <end position="105"/>
    </location>
</feature>
<organism evidence="8 9">
    <name type="scientific">Penicillium cataractarum</name>
    <dbReference type="NCBI Taxonomy" id="2100454"/>
    <lineage>
        <taxon>Eukaryota</taxon>
        <taxon>Fungi</taxon>
        <taxon>Dikarya</taxon>
        <taxon>Ascomycota</taxon>
        <taxon>Pezizomycotina</taxon>
        <taxon>Eurotiomycetes</taxon>
        <taxon>Eurotiomycetidae</taxon>
        <taxon>Eurotiales</taxon>
        <taxon>Aspergillaceae</taxon>
        <taxon>Penicillium</taxon>
    </lineage>
</organism>
<dbReference type="GO" id="GO:0022857">
    <property type="term" value="F:transmembrane transporter activity"/>
    <property type="evidence" value="ECO:0007669"/>
    <property type="project" value="InterPro"/>
</dbReference>
<dbReference type="InterPro" id="IPR011701">
    <property type="entry name" value="MFS"/>
</dbReference>
<dbReference type="GO" id="GO:0016020">
    <property type="term" value="C:membrane"/>
    <property type="evidence" value="ECO:0007669"/>
    <property type="project" value="UniProtKB-SubCell"/>
</dbReference>
<feature type="transmembrane region" description="Helical" evidence="6">
    <location>
        <begin position="125"/>
        <end position="144"/>
    </location>
</feature>
<feature type="domain" description="Major facilitator superfamily (MFS) profile" evidence="7">
    <location>
        <begin position="85"/>
        <end position="564"/>
    </location>
</feature>
<feature type="transmembrane region" description="Helical" evidence="6">
    <location>
        <begin position="509"/>
        <end position="528"/>
    </location>
</feature>
<feature type="transmembrane region" description="Helical" evidence="6">
    <location>
        <begin position="454"/>
        <end position="470"/>
    </location>
</feature>
<evidence type="ECO:0000256" key="6">
    <source>
        <dbReference type="SAM" id="Phobius"/>
    </source>
</evidence>
<dbReference type="Gene3D" id="1.20.1250.20">
    <property type="entry name" value="MFS general substrate transporter like domains"/>
    <property type="match status" value="1"/>
</dbReference>
<dbReference type="PANTHER" id="PTHR23511">
    <property type="entry name" value="SYNAPTIC VESICLE GLYCOPROTEIN 2"/>
    <property type="match status" value="1"/>
</dbReference>
<proteinExistence type="predicted"/>
<feature type="transmembrane region" description="Helical" evidence="6">
    <location>
        <begin position="284"/>
        <end position="306"/>
    </location>
</feature>
<dbReference type="PANTHER" id="PTHR23511:SF5">
    <property type="entry name" value="MAJOR FACILITATOR-TYPE TRANSPORTER HXNZ-RELATED"/>
    <property type="match status" value="1"/>
</dbReference>
<dbReference type="RefSeq" id="XP_056552238.1">
    <property type="nucleotide sequence ID" value="XM_056703238.1"/>
</dbReference>
<dbReference type="AlphaFoldDB" id="A0A9W9RQM0"/>
<evidence type="ECO:0000313" key="9">
    <source>
        <dbReference type="Proteomes" id="UP001147782"/>
    </source>
</evidence>
<evidence type="ECO:0000313" key="8">
    <source>
        <dbReference type="EMBL" id="KAJ5364612.1"/>
    </source>
</evidence>
<feature type="transmembrane region" description="Helical" evidence="6">
    <location>
        <begin position="424"/>
        <end position="442"/>
    </location>
</feature>
<evidence type="ECO:0000256" key="3">
    <source>
        <dbReference type="ARBA" id="ARBA00022692"/>
    </source>
</evidence>
<comment type="caution">
    <text evidence="8">The sequence shown here is derived from an EMBL/GenBank/DDBJ whole genome shotgun (WGS) entry which is preliminary data.</text>
</comment>
<dbReference type="InterPro" id="IPR036259">
    <property type="entry name" value="MFS_trans_sf"/>
</dbReference>
<dbReference type="OrthoDB" id="4139357at2759"/>
<feature type="transmembrane region" description="Helical" evidence="6">
    <location>
        <begin position="366"/>
        <end position="394"/>
    </location>
</feature>
<dbReference type="EMBL" id="JAPZBS010000008">
    <property type="protein sequence ID" value="KAJ5364612.1"/>
    <property type="molecule type" value="Genomic_DNA"/>
</dbReference>
<reference evidence="8" key="1">
    <citation type="submission" date="2022-11" db="EMBL/GenBank/DDBJ databases">
        <authorList>
            <person name="Petersen C."/>
        </authorList>
    </citation>
    <scope>NUCLEOTIDE SEQUENCE</scope>
    <source>
        <strain evidence="8">IBT 29864</strain>
    </source>
</reference>
<dbReference type="InterPro" id="IPR020846">
    <property type="entry name" value="MFS_dom"/>
</dbReference>
<comment type="subcellular location">
    <subcellularLocation>
        <location evidence="1">Membrane</location>
        <topology evidence="1">Multi-pass membrane protein</topology>
    </subcellularLocation>
</comment>
<reference evidence="8" key="2">
    <citation type="journal article" date="2023" name="IMA Fungus">
        <title>Comparative genomic study of the Penicillium genus elucidates a diverse pangenome and 15 lateral gene transfer events.</title>
        <authorList>
            <person name="Petersen C."/>
            <person name="Sorensen T."/>
            <person name="Nielsen M.R."/>
            <person name="Sondergaard T.E."/>
            <person name="Sorensen J.L."/>
            <person name="Fitzpatrick D.A."/>
            <person name="Frisvad J.C."/>
            <person name="Nielsen K.L."/>
        </authorList>
    </citation>
    <scope>NUCLEOTIDE SEQUENCE</scope>
    <source>
        <strain evidence="8">IBT 29864</strain>
    </source>
</reference>
<keyword evidence="2" id="KW-0813">Transport</keyword>
<name>A0A9W9RQM0_9EURO</name>
<sequence>MADSITPHRRVEVQSVLASTLVDDLEKTGPSKTVFQSEKQHKSLLGVDIATPDSHAGTDAAFAAKVQLLNQALLDIGMGKYQWLLFLMTGVGWFLDSFWTMSFIIIAPSAGNEAQFFFTGNNTDYLFVSLFVGLAIGGIVWPFMSDTLGRKQMFTSTVVLMGMGGLVGAGMPSFTGLCVVGAVVGFAVAGNQAVDAMTLLESVPASHQFLVSLQGVFWGLGQLVASAVGWAFIALYTCGTGPDEVSTSQAMSRKARALGQSSSASSSSSSSSSCHYVSNKGWRYVWWTFGCITLFLYLCRFILSFYETPKFLLARRRDAEATQLIKDIALYNGRQTWLTEASFARVDSTIEGTEEELRTKSRVQSLLASLGNIGIGMISLVLLWIAMGLSFILYQTYISNYLATYGVSKVNALTVTRGYLYSRYLYTSLCAIPGPIVASFLVEAKGVGRKRTGAGIAVLTGLFMLVSTVSRSRNAALAFECIVSFLQYAGLATLTLYTVEIVPTPTRGFGLGIMGFLWGVFGLIAHVITTFESTAVSSGAPVWFLGALWILLAGAWLGLPIETQARAAA</sequence>
<dbReference type="Pfam" id="PF07690">
    <property type="entry name" value="MFS_1"/>
    <property type="match status" value="1"/>
</dbReference>